<name>A0A174SDZ7_9BACE</name>
<evidence type="ECO:0000256" key="4">
    <source>
        <dbReference type="ARBA" id="ARBA00023136"/>
    </source>
</evidence>
<evidence type="ECO:0000313" key="9">
    <source>
        <dbReference type="EMBL" id="CUP95892.1"/>
    </source>
</evidence>
<feature type="chain" id="PRO_5008032769" evidence="8">
    <location>
        <begin position="21"/>
        <end position="348"/>
    </location>
</feature>
<dbReference type="GO" id="GO:0009279">
    <property type="term" value="C:cell outer membrane"/>
    <property type="evidence" value="ECO:0007669"/>
    <property type="project" value="UniProtKB-SubCell"/>
</dbReference>
<evidence type="ECO:0000256" key="2">
    <source>
        <dbReference type="ARBA" id="ARBA00007248"/>
    </source>
</evidence>
<evidence type="ECO:0000256" key="8">
    <source>
        <dbReference type="SAM" id="SignalP"/>
    </source>
</evidence>
<protein>
    <submittedName>
        <fullName evidence="9">Fimbrillin-A associated anchor proteins Mfa1 and Mfa2</fullName>
    </submittedName>
</protein>
<comment type="similarity">
    <text evidence="2">Belongs to the bacteroidetes fimbrillin superfamily. FimB/Mfa2 family.</text>
</comment>
<reference evidence="9 10" key="1">
    <citation type="submission" date="2015-09" db="EMBL/GenBank/DDBJ databases">
        <authorList>
            <consortium name="Pathogen Informatics"/>
        </authorList>
    </citation>
    <scope>NUCLEOTIDE SEQUENCE [LARGE SCALE GENOMIC DNA]</scope>
    <source>
        <strain evidence="9 10">2789STDY5834880</strain>
    </source>
</reference>
<evidence type="ECO:0000256" key="6">
    <source>
        <dbReference type="ARBA" id="ARBA00023237"/>
    </source>
</evidence>
<keyword evidence="7" id="KW-0449">Lipoprotein</keyword>
<accession>A0A174SDZ7</accession>
<dbReference type="STRING" id="47678.ERS852494_03549"/>
<keyword evidence="3 8" id="KW-0732">Signal</keyword>
<sequence length="348" mass="39207">MRRYLSGLFSPHRAAALVWAVCLLTGCTAEETDEWTSDGRTTSVTLRVPMAETLTTRTTDAEYATDEEKIKTLRILVFSQDKPVINEAFNEAELSDGSVTITGVPVGTVTFYAVANEEALGKDYSDMSNFENNLVEVNGVKKAWVKDEEDPKHFPLRFTDPQVKKYGLPMSWVQRDMTIEPPGAEPQEIEVELRRCVAKLNVIMSNTLSDPITITEMRFGEFFGDQLYLFGETSLDVPEGTDYGVKTYSEENIEIKGYGSKTLACYIYPSYAWQDPTEVSPYTIGFSTASGQDYSDKFFIDEYNGRLNFIPRNKQVNIYATLSSAANLTIKFEVVEWTKKDITVPPFN</sequence>
<dbReference type="AlphaFoldDB" id="A0A174SDZ7"/>
<evidence type="ECO:0000256" key="1">
    <source>
        <dbReference type="ARBA" id="ARBA00004442"/>
    </source>
</evidence>
<keyword evidence="4" id="KW-0472">Membrane</keyword>
<evidence type="ECO:0000256" key="7">
    <source>
        <dbReference type="ARBA" id="ARBA00023288"/>
    </source>
</evidence>
<organism evidence="9 10">
    <name type="scientific">Bacteroides caccae</name>
    <dbReference type="NCBI Taxonomy" id="47678"/>
    <lineage>
        <taxon>Bacteria</taxon>
        <taxon>Pseudomonadati</taxon>
        <taxon>Bacteroidota</taxon>
        <taxon>Bacteroidia</taxon>
        <taxon>Bacteroidales</taxon>
        <taxon>Bacteroidaceae</taxon>
        <taxon>Bacteroides</taxon>
    </lineage>
</organism>
<evidence type="ECO:0000313" key="10">
    <source>
        <dbReference type="Proteomes" id="UP000095657"/>
    </source>
</evidence>
<dbReference type="Pfam" id="PF08842">
    <property type="entry name" value="Mfa2"/>
    <property type="match status" value="1"/>
</dbReference>
<comment type="subcellular location">
    <subcellularLocation>
        <location evidence="1">Cell outer membrane</location>
    </subcellularLocation>
</comment>
<keyword evidence="5" id="KW-0564">Palmitate</keyword>
<dbReference type="RefSeq" id="WP_253280409.1">
    <property type="nucleotide sequence ID" value="NZ_CZAI01000009.1"/>
</dbReference>
<dbReference type="Gene3D" id="2.60.40.2580">
    <property type="match status" value="1"/>
</dbReference>
<evidence type="ECO:0000256" key="3">
    <source>
        <dbReference type="ARBA" id="ARBA00022729"/>
    </source>
</evidence>
<keyword evidence="6" id="KW-0998">Cell outer membrane</keyword>
<dbReference type="PROSITE" id="PS51257">
    <property type="entry name" value="PROKAR_LIPOPROTEIN"/>
    <property type="match status" value="1"/>
</dbReference>
<gene>
    <name evidence="9" type="ORF">ERS852494_03549</name>
</gene>
<dbReference type="EMBL" id="CZAI01000009">
    <property type="protein sequence ID" value="CUP95892.1"/>
    <property type="molecule type" value="Genomic_DNA"/>
</dbReference>
<feature type="signal peptide" evidence="8">
    <location>
        <begin position="1"/>
        <end position="20"/>
    </location>
</feature>
<evidence type="ECO:0000256" key="5">
    <source>
        <dbReference type="ARBA" id="ARBA00023139"/>
    </source>
</evidence>
<dbReference type="InterPro" id="IPR014941">
    <property type="entry name" value="FimB/Mfa2/Mfa3"/>
</dbReference>
<proteinExistence type="inferred from homology"/>
<dbReference type="Proteomes" id="UP000095657">
    <property type="component" value="Unassembled WGS sequence"/>
</dbReference>